<gene>
    <name evidence="8" type="ORF">OFUS_LOCUS1346</name>
</gene>
<dbReference type="PRINTS" id="PR00237">
    <property type="entry name" value="GPCRRHODOPSN"/>
</dbReference>
<reference evidence="8" key="1">
    <citation type="submission" date="2022-03" db="EMBL/GenBank/DDBJ databases">
        <authorList>
            <person name="Martin C."/>
        </authorList>
    </citation>
    <scope>NUCLEOTIDE SEQUENCE</scope>
</reference>
<keyword evidence="6 7" id="KW-0675">Receptor</keyword>
<dbReference type="InterPro" id="IPR000276">
    <property type="entry name" value="GPCR_Rhodpsn"/>
</dbReference>
<dbReference type="GO" id="GO:0042277">
    <property type="term" value="F:peptide binding"/>
    <property type="evidence" value="ECO:0007669"/>
    <property type="project" value="TreeGrafter"/>
</dbReference>
<keyword evidence="9" id="KW-1185">Reference proteome</keyword>
<dbReference type="PANTHER" id="PTHR24241:SF117">
    <property type="entry name" value="G-PROTEIN COUPLED RECEPTORS FAMILY 1 PROFILE DOMAIN-CONTAINING PROTEIN"/>
    <property type="match status" value="1"/>
</dbReference>
<evidence type="ECO:0000313" key="8">
    <source>
        <dbReference type="EMBL" id="CAH1773805.1"/>
    </source>
</evidence>
<dbReference type="Pfam" id="PF00001">
    <property type="entry name" value="7tm_1"/>
    <property type="match status" value="1"/>
</dbReference>
<keyword evidence="2" id="KW-1003">Cell membrane</keyword>
<dbReference type="GO" id="GO:0032870">
    <property type="term" value="P:cellular response to hormone stimulus"/>
    <property type="evidence" value="ECO:0007669"/>
    <property type="project" value="TreeGrafter"/>
</dbReference>
<comment type="similarity">
    <text evidence="7">Belongs to the G-protein coupled receptor 1 family.</text>
</comment>
<dbReference type="Gene3D" id="1.20.1070.10">
    <property type="entry name" value="Rhodopsin 7-helix transmembrane proteins"/>
    <property type="match status" value="1"/>
</dbReference>
<dbReference type="AlphaFoldDB" id="A0A8J1UCL1"/>
<accession>A0A8J1UCL1</accession>
<evidence type="ECO:0000256" key="1">
    <source>
        <dbReference type="ARBA" id="ARBA00004651"/>
    </source>
</evidence>
<name>A0A8J1UCL1_OWEFU</name>
<dbReference type="PROSITE" id="PS00237">
    <property type="entry name" value="G_PROTEIN_RECEP_F1_1"/>
    <property type="match status" value="1"/>
</dbReference>
<keyword evidence="3 7" id="KW-0812">Transmembrane</keyword>
<evidence type="ECO:0000256" key="6">
    <source>
        <dbReference type="ARBA" id="ARBA00023170"/>
    </source>
</evidence>
<evidence type="ECO:0000313" key="9">
    <source>
        <dbReference type="Proteomes" id="UP000749559"/>
    </source>
</evidence>
<keyword evidence="4" id="KW-1133">Transmembrane helix</keyword>
<keyword evidence="5" id="KW-0472">Membrane</keyword>
<dbReference type="OrthoDB" id="5987909at2759"/>
<organism evidence="8 9">
    <name type="scientific">Owenia fusiformis</name>
    <name type="common">Polychaete worm</name>
    <dbReference type="NCBI Taxonomy" id="6347"/>
    <lineage>
        <taxon>Eukaryota</taxon>
        <taxon>Metazoa</taxon>
        <taxon>Spiralia</taxon>
        <taxon>Lophotrochozoa</taxon>
        <taxon>Annelida</taxon>
        <taxon>Polychaeta</taxon>
        <taxon>Sedentaria</taxon>
        <taxon>Canalipalpata</taxon>
        <taxon>Sabellida</taxon>
        <taxon>Oweniida</taxon>
        <taxon>Oweniidae</taxon>
        <taxon>Owenia</taxon>
    </lineage>
</organism>
<dbReference type="SUPFAM" id="SSF81321">
    <property type="entry name" value="Family A G protein-coupled receptor-like"/>
    <property type="match status" value="1"/>
</dbReference>
<keyword evidence="7" id="KW-0807">Transducer</keyword>
<dbReference type="GO" id="GO:0004930">
    <property type="term" value="F:G protein-coupled receptor activity"/>
    <property type="evidence" value="ECO:0007669"/>
    <property type="project" value="UniProtKB-KW"/>
</dbReference>
<dbReference type="Proteomes" id="UP000749559">
    <property type="component" value="Unassembled WGS sequence"/>
</dbReference>
<dbReference type="InterPro" id="IPR017452">
    <property type="entry name" value="GPCR_Rhodpsn_7TM"/>
</dbReference>
<dbReference type="EMBL" id="CAIIXF020000001">
    <property type="protein sequence ID" value="CAH1773805.1"/>
    <property type="molecule type" value="Genomic_DNA"/>
</dbReference>
<comment type="subcellular location">
    <subcellularLocation>
        <location evidence="1">Cell membrane</location>
        <topology evidence="1">Multi-pass membrane protein</topology>
    </subcellularLocation>
</comment>
<evidence type="ECO:0000256" key="7">
    <source>
        <dbReference type="RuleBase" id="RU000688"/>
    </source>
</evidence>
<protein>
    <submittedName>
        <fullName evidence="8">Uncharacterized protein</fullName>
    </submittedName>
</protein>
<evidence type="ECO:0000256" key="2">
    <source>
        <dbReference type="ARBA" id="ARBA00022475"/>
    </source>
</evidence>
<dbReference type="PROSITE" id="PS50262">
    <property type="entry name" value="G_PROTEIN_RECEP_F1_2"/>
    <property type="match status" value="1"/>
</dbReference>
<dbReference type="GO" id="GO:0005886">
    <property type="term" value="C:plasma membrane"/>
    <property type="evidence" value="ECO:0007669"/>
    <property type="project" value="UniProtKB-SubCell"/>
</dbReference>
<sequence length="470" mass="53459">MTMDALRNTEMNLSSTTTTLSLNTTSSAYVPYVLEWSSEVIYRVVTLIIVMAATVVGNITLIVLLMKNPKHRRKRVNVFLVNLAIGDLMVCIVTMTTEVFFIAFGEWVLGAVACKLLLYGQIMTLASATFLLVGMSIDRYQVIVKPLQSLANNPWIWRKVAVAWVMALVFASPQLLIFVQTDEGMHPDGNIIHKCKSQGYTAMWQRKLYFTFLTTYILIIPSIIMTYCYVNIIRVVWSRNKGDAILRNNSTKSISNDVAPNLNLNRKLVSNSKVKAVKMTLTVIVAFVACWAPYLFVTLVRIYSNYKIKLKMGQVVAETLTLIHSALNPILYGLFNSKCSFTHCCPCLTWSGNTERKGDIRHHRETIPTTECLGNNKNTPRRHRANKWLPGWFSSRCCRCSKSKHLAECDKTQLCETLIKRNGHNNGKDDLREDVVKLVKQKNEKSHKMCLDKTINCKEREQMDYCISTV</sequence>
<evidence type="ECO:0000256" key="4">
    <source>
        <dbReference type="ARBA" id="ARBA00022989"/>
    </source>
</evidence>
<dbReference type="PANTHER" id="PTHR24241">
    <property type="entry name" value="NEUROPEPTIDE RECEPTOR-RELATED G-PROTEIN COUPLED RECEPTOR"/>
    <property type="match status" value="1"/>
</dbReference>
<proteinExistence type="inferred from homology"/>
<evidence type="ECO:0000256" key="5">
    <source>
        <dbReference type="ARBA" id="ARBA00023136"/>
    </source>
</evidence>
<keyword evidence="7" id="KW-0297">G-protein coupled receptor</keyword>
<evidence type="ECO:0000256" key="3">
    <source>
        <dbReference type="ARBA" id="ARBA00022692"/>
    </source>
</evidence>
<comment type="caution">
    <text evidence="8">The sequence shown here is derived from an EMBL/GenBank/DDBJ whole genome shotgun (WGS) entry which is preliminary data.</text>
</comment>